<keyword evidence="1" id="KW-0472">Membrane</keyword>
<feature type="transmembrane region" description="Helical" evidence="1">
    <location>
        <begin position="6"/>
        <end position="24"/>
    </location>
</feature>
<dbReference type="AlphaFoldDB" id="A0AAJ6YWN1"/>
<evidence type="ECO:0000256" key="1">
    <source>
        <dbReference type="SAM" id="Phobius"/>
    </source>
</evidence>
<evidence type="ECO:0000313" key="2">
    <source>
        <dbReference type="Proteomes" id="UP000695007"/>
    </source>
</evidence>
<accession>A0AAJ6YWN1</accession>
<evidence type="ECO:0000313" key="3">
    <source>
        <dbReference type="RefSeq" id="XP_011505715.1"/>
    </source>
</evidence>
<sequence>MYKIVEIFVVIILIAVSNGSIWNFENFQNYSKIFGLSPNESNNELWHGILKDCSKKITFSCIQKNAYNYLQQTFDDRDKITVFDGFSLTRNNLDYDSCIKDNSKCNVGKNTDELHEKPISDNDVNDNNIEEDRAMEHEEAIENEHLSPLEEITNAMRSKTVRFLATRDYQIQLPSFLGEGVSLQISPREIDSSGALIRVDFNSQEISKQQQGRLFLKKIKKQIQNKLLVVFLVLILLIKIIKLKFMFVIPFLFGIGTAKKLFLKLLLFFVPAFAHVFKLCSSYYSSHATKYHHHHHKIAHHHHHIPVPVPVSYTKPVYYDHPPPHSHILEDDFPGYDYAHPHIQYRKDIEELKEWGIEPYDESYDQIAPQSGVIYPGPTPPTNPNLLPKFGNTFGIPPSSFPINSKPMSSSGVSDKLPPLHLHSQNLAYSGYGPSLPAPIPSPGRQPVSVNSLPVGVVVSSAFSSTKHPSVQPGKQQGFSNSNDFFIQQQQQPRPVFNQQRHDQKPSMSQVRVSKYCKYVRLCLNVNIFLLKILAVALPSHKPYDDDFYGPIIERLDEIFSQLKFLEESCRERLVCNMYKNPTLYSPHSNLVSNELSRDPQELQQVNSISGSSQRFLRYLNAARLGQDGGDCLRAFNCSSSNKIN</sequence>
<dbReference type="InterPro" id="IPR012464">
    <property type="entry name" value="DUF1676"/>
</dbReference>
<gene>
    <name evidence="3" type="primary">LOC105368404</name>
</gene>
<organism evidence="2 3">
    <name type="scientific">Ceratosolen solmsi marchali</name>
    <dbReference type="NCBI Taxonomy" id="326594"/>
    <lineage>
        <taxon>Eukaryota</taxon>
        <taxon>Metazoa</taxon>
        <taxon>Ecdysozoa</taxon>
        <taxon>Arthropoda</taxon>
        <taxon>Hexapoda</taxon>
        <taxon>Insecta</taxon>
        <taxon>Pterygota</taxon>
        <taxon>Neoptera</taxon>
        <taxon>Endopterygota</taxon>
        <taxon>Hymenoptera</taxon>
        <taxon>Apocrita</taxon>
        <taxon>Proctotrupomorpha</taxon>
        <taxon>Chalcidoidea</taxon>
        <taxon>Agaonidae</taxon>
        <taxon>Agaoninae</taxon>
        <taxon>Ceratosolen</taxon>
    </lineage>
</organism>
<dbReference type="KEGG" id="csol:105368404"/>
<keyword evidence="1" id="KW-1133">Transmembrane helix</keyword>
<dbReference type="Pfam" id="PF07898">
    <property type="entry name" value="DUF1676"/>
    <property type="match status" value="1"/>
</dbReference>
<keyword evidence="1" id="KW-0812">Transmembrane</keyword>
<name>A0AAJ6YWN1_9HYME</name>
<protein>
    <submittedName>
        <fullName evidence="3">Uncharacterized protein LOC105368404</fullName>
    </submittedName>
</protein>
<dbReference type="PANTHER" id="PTHR21879:SF4">
    <property type="entry name" value="OSIRIS 17, ISOFORM C"/>
    <property type="match status" value="1"/>
</dbReference>
<dbReference type="RefSeq" id="XP_011505715.1">
    <property type="nucleotide sequence ID" value="XM_011507413.1"/>
</dbReference>
<reference evidence="3" key="1">
    <citation type="submission" date="2025-08" db="UniProtKB">
        <authorList>
            <consortium name="RefSeq"/>
        </authorList>
    </citation>
    <scope>IDENTIFICATION</scope>
</reference>
<dbReference type="GO" id="GO:0016020">
    <property type="term" value="C:membrane"/>
    <property type="evidence" value="ECO:0007669"/>
    <property type="project" value="TreeGrafter"/>
</dbReference>
<dbReference type="PANTHER" id="PTHR21879">
    <property type="entry name" value="FI03362P-RELATED-RELATED"/>
    <property type="match status" value="1"/>
</dbReference>
<dbReference type="GeneID" id="105368404"/>
<keyword evidence="2" id="KW-1185">Reference proteome</keyword>
<proteinExistence type="predicted"/>
<feature type="transmembrane region" description="Helical" evidence="1">
    <location>
        <begin position="227"/>
        <end position="255"/>
    </location>
</feature>
<dbReference type="Proteomes" id="UP000695007">
    <property type="component" value="Unplaced"/>
</dbReference>
<dbReference type="CTD" id="40774"/>